<keyword evidence="2" id="KW-1185">Reference proteome</keyword>
<gene>
    <name evidence="1" type="ORF">GCM10011289_11700</name>
</gene>
<comment type="caution">
    <text evidence="1">The sequence shown here is derived from an EMBL/GenBank/DDBJ whole genome shotgun (WGS) entry which is preliminary data.</text>
</comment>
<dbReference type="CDD" id="cd11530">
    <property type="entry name" value="NTP-PPase_DR2231_like"/>
    <property type="match status" value="1"/>
</dbReference>
<dbReference type="Pfam" id="PF01503">
    <property type="entry name" value="PRA-PH"/>
    <property type="match status" value="1"/>
</dbReference>
<dbReference type="Gene3D" id="1.10.3420.10">
    <property type="entry name" value="putative ntp pyrophosphohydrolase like domain"/>
    <property type="match status" value="1"/>
</dbReference>
<protein>
    <recommendedName>
        <fullName evidence="3">Phosphoribosyl-ATP pyrophosphohydrolase</fullName>
    </recommendedName>
</protein>
<accession>A0A918P0H6</accession>
<evidence type="ECO:0000313" key="2">
    <source>
        <dbReference type="Proteomes" id="UP000645257"/>
    </source>
</evidence>
<reference evidence="1" key="2">
    <citation type="submission" date="2020-09" db="EMBL/GenBank/DDBJ databases">
        <authorList>
            <person name="Sun Q."/>
            <person name="Kim S."/>
        </authorList>
    </citation>
    <scope>NUCLEOTIDE SEQUENCE</scope>
    <source>
        <strain evidence="1">KCTC 32182</strain>
    </source>
</reference>
<dbReference type="InterPro" id="IPR021130">
    <property type="entry name" value="PRib-ATP_PPHydrolase-like"/>
</dbReference>
<sequence>MSDFFALRRDFMRRFDMPVPAQPGHRETTLAMWETMVGEEWREFTDALAAFKDMAASGDEATRVEAMAELTAEGVDLLNVLTGLLLSQGMPVEAMTQAIHEANLRKCQDGKVVKRADGKILKPPGWEPADKLAVIAHALRSPLTPFSETTDTSCGAPPERG</sequence>
<dbReference type="InterPro" id="IPR033653">
    <property type="entry name" value="NTP-PPase_DR2231-like"/>
</dbReference>
<dbReference type="AlphaFoldDB" id="A0A918P0H6"/>
<organism evidence="1 2">
    <name type="scientific">Paludibacterium paludis</name>
    <dbReference type="NCBI Taxonomy" id="1225769"/>
    <lineage>
        <taxon>Bacteria</taxon>
        <taxon>Pseudomonadati</taxon>
        <taxon>Pseudomonadota</taxon>
        <taxon>Betaproteobacteria</taxon>
        <taxon>Neisseriales</taxon>
        <taxon>Chromobacteriaceae</taxon>
        <taxon>Paludibacterium</taxon>
    </lineage>
</organism>
<dbReference type="InterPro" id="IPR023292">
    <property type="entry name" value="NTP_PyroPHydrolase-like_dom_sf"/>
</dbReference>
<evidence type="ECO:0008006" key="3">
    <source>
        <dbReference type="Google" id="ProtNLM"/>
    </source>
</evidence>
<name>A0A918P0H6_9NEIS</name>
<dbReference type="Proteomes" id="UP000645257">
    <property type="component" value="Unassembled WGS sequence"/>
</dbReference>
<reference evidence="1" key="1">
    <citation type="journal article" date="2014" name="Int. J. Syst. Evol. Microbiol.">
        <title>Complete genome sequence of Corynebacterium casei LMG S-19264T (=DSM 44701T), isolated from a smear-ripened cheese.</title>
        <authorList>
            <consortium name="US DOE Joint Genome Institute (JGI-PGF)"/>
            <person name="Walter F."/>
            <person name="Albersmeier A."/>
            <person name="Kalinowski J."/>
            <person name="Ruckert C."/>
        </authorList>
    </citation>
    <scope>NUCLEOTIDE SEQUENCE</scope>
    <source>
        <strain evidence="1">KCTC 32182</strain>
    </source>
</reference>
<dbReference type="RefSeq" id="WP_189532215.1">
    <property type="nucleotide sequence ID" value="NZ_BMYX01000005.1"/>
</dbReference>
<evidence type="ECO:0000313" key="1">
    <source>
        <dbReference type="EMBL" id="GGY10596.1"/>
    </source>
</evidence>
<dbReference type="EMBL" id="BMYX01000005">
    <property type="protein sequence ID" value="GGY10596.1"/>
    <property type="molecule type" value="Genomic_DNA"/>
</dbReference>
<proteinExistence type="predicted"/>